<proteinExistence type="predicted"/>
<keyword evidence="2" id="KW-1185">Reference proteome</keyword>
<organism evidence="1 2">
    <name type="scientific">Gossypium gossypioides</name>
    <name type="common">Mexican cotton</name>
    <name type="synonym">Selera gossypioides</name>
    <dbReference type="NCBI Taxonomy" id="34282"/>
    <lineage>
        <taxon>Eukaryota</taxon>
        <taxon>Viridiplantae</taxon>
        <taxon>Streptophyta</taxon>
        <taxon>Embryophyta</taxon>
        <taxon>Tracheophyta</taxon>
        <taxon>Spermatophyta</taxon>
        <taxon>Magnoliopsida</taxon>
        <taxon>eudicotyledons</taxon>
        <taxon>Gunneridae</taxon>
        <taxon>Pentapetalae</taxon>
        <taxon>rosids</taxon>
        <taxon>malvids</taxon>
        <taxon>Malvales</taxon>
        <taxon>Malvaceae</taxon>
        <taxon>Malvoideae</taxon>
        <taxon>Gossypium</taxon>
    </lineage>
</organism>
<evidence type="ECO:0000313" key="2">
    <source>
        <dbReference type="Proteomes" id="UP000593579"/>
    </source>
</evidence>
<dbReference type="EMBL" id="JABEZY010259216">
    <property type="protein sequence ID" value="MBA0754004.1"/>
    <property type="molecule type" value="Genomic_DNA"/>
</dbReference>
<sequence length="40" mass="4700">MEEEKMNLILDMDVQKLETEKLRKGKNKAEGDLDSLKTDY</sequence>
<feature type="non-terminal residue" evidence="1">
    <location>
        <position position="40"/>
    </location>
</feature>
<dbReference type="OrthoDB" id="1430424at2759"/>
<dbReference type="AlphaFoldDB" id="A0A7J9D0E7"/>
<protein>
    <submittedName>
        <fullName evidence="1">Uncharacterized protein</fullName>
    </submittedName>
</protein>
<comment type="caution">
    <text evidence="1">The sequence shown here is derived from an EMBL/GenBank/DDBJ whole genome shotgun (WGS) entry which is preliminary data.</text>
</comment>
<accession>A0A7J9D0E7</accession>
<dbReference type="Proteomes" id="UP000593579">
    <property type="component" value="Unassembled WGS sequence"/>
</dbReference>
<reference evidence="1 2" key="1">
    <citation type="journal article" date="2019" name="Genome Biol. Evol.">
        <title>Insights into the evolution of the New World diploid cottons (Gossypium, subgenus Houzingenia) based on genome sequencing.</title>
        <authorList>
            <person name="Grover C.E."/>
            <person name="Arick M.A. 2nd"/>
            <person name="Thrash A."/>
            <person name="Conover J.L."/>
            <person name="Sanders W.S."/>
            <person name="Peterson D.G."/>
            <person name="Frelichowski J.E."/>
            <person name="Scheffler J.A."/>
            <person name="Scheffler B.E."/>
            <person name="Wendel J.F."/>
        </authorList>
    </citation>
    <scope>NUCLEOTIDE SEQUENCE [LARGE SCALE GENOMIC DNA]</scope>
    <source>
        <strain evidence="1">5</strain>
        <tissue evidence="1">Leaf</tissue>
    </source>
</reference>
<name>A0A7J9D0E7_GOSGO</name>
<evidence type="ECO:0000313" key="1">
    <source>
        <dbReference type="EMBL" id="MBA0754004.1"/>
    </source>
</evidence>
<gene>
    <name evidence="1" type="ORF">Gogos_005600</name>
</gene>